<dbReference type="PANTHER" id="PTHR45710:SF8">
    <property type="entry name" value="RERATING FAMILY MEMBER 4"/>
    <property type="match status" value="1"/>
</dbReference>
<dbReference type="InterPro" id="IPR050828">
    <property type="entry name" value="C-type_lectin/matrix_domain"/>
</dbReference>
<sequence>NPSVTRIGSHKQIADPIALPNGWKFYQSRCYLISSVKKTWTESRRYCTERGADLIIINNRGEQRKLLQ</sequence>
<evidence type="ECO:0000313" key="1">
    <source>
        <dbReference type="Ensembl" id="ENSSANP00000051497.1"/>
    </source>
</evidence>
<reference evidence="1" key="1">
    <citation type="submission" date="2025-08" db="UniProtKB">
        <authorList>
            <consortium name="Ensembl"/>
        </authorList>
    </citation>
    <scope>IDENTIFICATION</scope>
</reference>
<dbReference type="AlphaFoldDB" id="A0A671P668"/>
<dbReference type="SUPFAM" id="SSF56436">
    <property type="entry name" value="C-type lectin-like"/>
    <property type="match status" value="1"/>
</dbReference>
<protein>
    <recommendedName>
        <fullName evidence="3">C-type lectin domain-containing protein</fullName>
    </recommendedName>
</protein>
<keyword evidence="2" id="KW-1185">Reference proteome</keyword>
<dbReference type="InterPro" id="IPR016187">
    <property type="entry name" value="CTDL_fold"/>
</dbReference>
<dbReference type="PANTHER" id="PTHR45710">
    <property type="entry name" value="C-TYPE LECTIN DOMAIN-CONTAINING PROTEIN 180"/>
    <property type="match status" value="1"/>
</dbReference>
<accession>A0A671P668</accession>
<dbReference type="Ensembl" id="ENSSANT00000054737.1">
    <property type="protein sequence ID" value="ENSSANP00000051497.1"/>
    <property type="gene ID" value="ENSSANG00000025804.1"/>
</dbReference>
<organism evidence="1 2">
    <name type="scientific">Sinocyclocheilus anshuiensis</name>
    <dbReference type="NCBI Taxonomy" id="1608454"/>
    <lineage>
        <taxon>Eukaryota</taxon>
        <taxon>Metazoa</taxon>
        <taxon>Chordata</taxon>
        <taxon>Craniata</taxon>
        <taxon>Vertebrata</taxon>
        <taxon>Euteleostomi</taxon>
        <taxon>Actinopterygii</taxon>
        <taxon>Neopterygii</taxon>
        <taxon>Teleostei</taxon>
        <taxon>Ostariophysi</taxon>
        <taxon>Cypriniformes</taxon>
        <taxon>Cyprinidae</taxon>
        <taxon>Cyprininae</taxon>
        <taxon>Sinocyclocheilus</taxon>
    </lineage>
</organism>
<dbReference type="Proteomes" id="UP000472260">
    <property type="component" value="Unassembled WGS sequence"/>
</dbReference>
<dbReference type="Gene3D" id="3.10.100.10">
    <property type="entry name" value="Mannose-Binding Protein A, subunit A"/>
    <property type="match status" value="1"/>
</dbReference>
<dbReference type="InterPro" id="IPR016186">
    <property type="entry name" value="C-type_lectin-like/link_sf"/>
</dbReference>
<name>A0A671P668_9TELE</name>
<reference evidence="1" key="2">
    <citation type="submission" date="2025-09" db="UniProtKB">
        <authorList>
            <consortium name="Ensembl"/>
        </authorList>
    </citation>
    <scope>IDENTIFICATION</scope>
</reference>
<evidence type="ECO:0008006" key="3">
    <source>
        <dbReference type="Google" id="ProtNLM"/>
    </source>
</evidence>
<evidence type="ECO:0000313" key="2">
    <source>
        <dbReference type="Proteomes" id="UP000472260"/>
    </source>
</evidence>
<proteinExistence type="predicted"/>